<accession>A0A2K0T5B3</accession>
<organism evidence="3 4">
    <name type="scientific">Trichoderma gamsii</name>
    <dbReference type="NCBI Taxonomy" id="398673"/>
    <lineage>
        <taxon>Eukaryota</taxon>
        <taxon>Fungi</taxon>
        <taxon>Dikarya</taxon>
        <taxon>Ascomycota</taxon>
        <taxon>Pezizomycotina</taxon>
        <taxon>Sordariomycetes</taxon>
        <taxon>Hypocreomycetidae</taxon>
        <taxon>Hypocreales</taxon>
        <taxon>Hypocreaceae</taxon>
        <taxon>Trichoderma</taxon>
    </lineage>
</organism>
<dbReference type="Gene3D" id="3.40.50.1820">
    <property type="entry name" value="alpha/beta hydrolase"/>
    <property type="match status" value="1"/>
</dbReference>
<reference evidence="3 4" key="1">
    <citation type="submission" date="2017-02" db="EMBL/GenBank/DDBJ databases">
        <title>Genomes of Trichoderma spp. with biocontrol activity.</title>
        <authorList>
            <person name="Gardiner D."/>
            <person name="Kazan K."/>
            <person name="Vos C."/>
            <person name="Harvey P."/>
        </authorList>
    </citation>
    <scope>NUCLEOTIDE SEQUENCE [LARGE SCALE GENOMIC DNA]</scope>
    <source>
        <strain evidence="3 4">A5MH</strain>
    </source>
</reference>
<evidence type="ECO:0000259" key="2">
    <source>
        <dbReference type="Pfam" id="PF02129"/>
    </source>
</evidence>
<sequence length="310" mass="34018">MTASTRVDFLTVDGVTLRGDLYMPKSATATSTGVPIVVMTQGLTLLKEHYLPDFASRFQAAGYAVLIYDHRGWGSSDGQPRNAVNPMQQAEDYHDAIIFARNIKGIDPSRVAMWGIGHSGGAAMISAGNDDYVKAVVLVMPLTSGARDAAGFPPELINRSKADRLARTQNPTLGKTYVQVWDNSLEQASGERGQVILHSPPAFEFIDGGKRRSDAAGTPWENKITLRSLYDIGKVEPQDFIRRISPRPLLYLAAVEDVLTGPIEAHKTVFEQAGEPKQFVTLNNHHVANYFGDSFEENISAQLDFLEKNL</sequence>
<dbReference type="EMBL" id="MTYH01000061">
    <property type="protein sequence ID" value="PNP40696.1"/>
    <property type="molecule type" value="Genomic_DNA"/>
</dbReference>
<dbReference type="InterPro" id="IPR000383">
    <property type="entry name" value="Xaa-Pro-like_dom"/>
</dbReference>
<dbReference type="InterPro" id="IPR029058">
    <property type="entry name" value="AB_hydrolase_fold"/>
</dbReference>
<dbReference type="OrthoDB" id="2498029at2759"/>
<comment type="caution">
    <text evidence="3">The sequence shown here is derived from an EMBL/GenBank/DDBJ whole genome shotgun (WGS) entry which is preliminary data.</text>
</comment>
<dbReference type="GO" id="GO:0016787">
    <property type="term" value="F:hydrolase activity"/>
    <property type="evidence" value="ECO:0007669"/>
    <property type="project" value="InterPro"/>
</dbReference>
<evidence type="ECO:0000313" key="3">
    <source>
        <dbReference type="EMBL" id="PNP40696.1"/>
    </source>
</evidence>
<dbReference type="PANTHER" id="PTHR47751">
    <property type="entry name" value="SUPERFAMILY HYDROLASE, PUTATIVE (AFU_ORTHOLOGUE AFUA_2G16580)-RELATED"/>
    <property type="match status" value="1"/>
</dbReference>
<name>A0A2K0T5B3_9HYPO</name>
<proteinExistence type="inferred from homology"/>
<dbReference type="Pfam" id="PF02129">
    <property type="entry name" value="Peptidase_S15"/>
    <property type="match status" value="1"/>
</dbReference>
<dbReference type="AlphaFoldDB" id="A0A2K0T5B3"/>
<gene>
    <name evidence="3" type="ORF">TGAMA5MH_07403</name>
</gene>
<protein>
    <recommendedName>
        <fullName evidence="2">Xaa-Pro dipeptidyl-peptidase-like domain-containing protein</fullName>
    </recommendedName>
</protein>
<comment type="similarity">
    <text evidence="1">Belongs to the polyketide transferase af380 family.</text>
</comment>
<dbReference type="SUPFAM" id="SSF53474">
    <property type="entry name" value="alpha/beta-Hydrolases"/>
    <property type="match status" value="1"/>
</dbReference>
<dbReference type="PANTHER" id="PTHR47751:SF2">
    <property type="entry name" value="DLTD N-TERMINAL DOMAIN PROTEIN (AFU_ORTHOLOGUE AFUA_8G00380)-RELATED"/>
    <property type="match status" value="1"/>
</dbReference>
<dbReference type="Gene3D" id="1.10.10.800">
    <property type="match status" value="1"/>
</dbReference>
<feature type="domain" description="Xaa-Pro dipeptidyl-peptidase-like" evidence="2">
    <location>
        <begin position="13"/>
        <end position="148"/>
    </location>
</feature>
<evidence type="ECO:0000256" key="1">
    <source>
        <dbReference type="ARBA" id="ARBA00029464"/>
    </source>
</evidence>
<dbReference type="Proteomes" id="UP000236546">
    <property type="component" value="Unassembled WGS sequence"/>
</dbReference>
<dbReference type="InterPro" id="IPR051411">
    <property type="entry name" value="Polyketide_trans_af380"/>
</dbReference>
<evidence type="ECO:0000313" key="4">
    <source>
        <dbReference type="Proteomes" id="UP000236546"/>
    </source>
</evidence>